<evidence type="ECO:0000313" key="2">
    <source>
        <dbReference type="EMBL" id="KAK4885774.1"/>
    </source>
</evidence>
<protein>
    <submittedName>
        <fullName evidence="2">Uncharacterized protein</fullName>
    </submittedName>
</protein>
<keyword evidence="3" id="KW-1185">Reference proteome</keyword>
<dbReference type="Proteomes" id="UP001353858">
    <property type="component" value="Unassembled WGS sequence"/>
</dbReference>
<keyword evidence="1" id="KW-0175">Coiled coil</keyword>
<comment type="caution">
    <text evidence="2">The sequence shown here is derived from an EMBL/GenBank/DDBJ whole genome shotgun (WGS) entry which is preliminary data.</text>
</comment>
<gene>
    <name evidence="2" type="ORF">RN001_002045</name>
</gene>
<organism evidence="2 3">
    <name type="scientific">Aquatica leii</name>
    <dbReference type="NCBI Taxonomy" id="1421715"/>
    <lineage>
        <taxon>Eukaryota</taxon>
        <taxon>Metazoa</taxon>
        <taxon>Ecdysozoa</taxon>
        <taxon>Arthropoda</taxon>
        <taxon>Hexapoda</taxon>
        <taxon>Insecta</taxon>
        <taxon>Pterygota</taxon>
        <taxon>Neoptera</taxon>
        <taxon>Endopterygota</taxon>
        <taxon>Coleoptera</taxon>
        <taxon>Polyphaga</taxon>
        <taxon>Elateriformia</taxon>
        <taxon>Elateroidea</taxon>
        <taxon>Lampyridae</taxon>
        <taxon>Luciolinae</taxon>
        <taxon>Aquatica</taxon>
    </lineage>
</organism>
<name>A0AAN7PGK5_9COLE</name>
<accession>A0AAN7PGK5</accession>
<sequence>MASLINVTTKKVAKRKVEDEFKQKNRCLTYTYHLQVSRSMIPICKSCFQITFNESSKFITNVILSKNTGTSRITYDDKRGTHEPWHKIPDEVKEAARKHILSLPAYETHYYRHQTTKKYLPPHYTFYKIYEEYVKQENVNKAISKKNYAELFHEEKTTIKRLQKDTCQTCDKLHIKINSATELNKETLQQELSDHQNSCKDDNSKRIYTFDLQQCLPTPDVVTSYTFYKRQPMTFNLSLHDCVSKQAYCHTWHEVIARRGANQVGSCLYSHLISNIPPEVKQVILYSDTYGGQNKNSHLVAMFFTP</sequence>
<dbReference type="EMBL" id="JARPUR010000001">
    <property type="protein sequence ID" value="KAK4885774.1"/>
    <property type="molecule type" value="Genomic_DNA"/>
</dbReference>
<reference evidence="3" key="1">
    <citation type="submission" date="2023-01" db="EMBL/GenBank/DDBJ databases">
        <title>Key to firefly adult light organ development and bioluminescence: homeobox transcription factors regulate luciferase expression and transportation to peroxisome.</title>
        <authorList>
            <person name="Fu X."/>
        </authorList>
    </citation>
    <scope>NUCLEOTIDE SEQUENCE [LARGE SCALE GENOMIC DNA]</scope>
</reference>
<dbReference type="PANTHER" id="PTHR10773:SF19">
    <property type="match status" value="1"/>
</dbReference>
<proteinExistence type="predicted"/>
<dbReference type="AlphaFoldDB" id="A0AAN7PGK5"/>
<dbReference type="PANTHER" id="PTHR10773">
    <property type="entry name" value="DNA-DIRECTED RNA POLYMERASES I, II, AND III SUBUNIT RPABC2"/>
    <property type="match status" value="1"/>
</dbReference>
<evidence type="ECO:0000256" key="1">
    <source>
        <dbReference type="SAM" id="Coils"/>
    </source>
</evidence>
<feature type="coiled-coil region" evidence="1">
    <location>
        <begin position="178"/>
        <end position="205"/>
    </location>
</feature>
<evidence type="ECO:0000313" key="3">
    <source>
        <dbReference type="Proteomes" id="UP001353858"/>
    </source>
</evidence>